<evidence type="ECO:0000256" key="1">
    <source>
        <dbReference type="SAM" id="Phobius"/>
    </source>
</evidence>
<feature type="transmembrane region" description="Helical" evidence="1">
    <location>
        <begin position="30"/>
        <end position="47"/>
    </location>
</feature>
<proteinExistence type="predicted"/>
<comment type="caution">
    <text evidence="2">The sequence shown here is derived from an EMBL/GenBank/DDBJ whole genome shotgun (WGS) entry which is preliminary data.</text>
</comment>
<keyword evidence="1" id="KW-0472">Membrane</keyword>
<gene>
    <name evidence="2" type="ORF">DVR12_17140</name>
</gene>
<evidence type="ECO:0000313" key="2">
    <source>
        <dbReference type="EMBL" id="RFS21064.1"/>
    </source>
</evidence>
<protein>
    <submittedName>
        <fullName evidence="2">Uncharacterized protein</fullName>
    </submittedName>
</protein>
<feature type="transmembrane region" description="Helical" evidence="1">
    <location>
        <begin position="59"/>
        <end position="83"/>
    </location>
</feature>
<keyword evidence="1" id="KW-1133">Transmembrane helix</keyword>
<organism evidence="2 3">
    <name type="scientific">Chitinophaga silvatica</name>
    <dbReference type="NCBI Taxonomy" id="2282649"/>
    <lineage>
        <taxon>Bacteria</taxon>
        <taxon>Pseudomonadati</taxon>
        <taxon>Bacteroidota</taxon>
        <taxon>Chitinophagia</taxon>
        <taxon>Chitinophagales</taxon>
        <taxon>Chitinophagaceae</taxon>
        <taxon>Chitinophaga</taxon>
    </lineage>
</organism>
<keyword evidence="1" id="KW-0812">Transmembrane</keyword>
<reference evidence="2 3" key="1">
    <citation type="submission" date="2018-07" db="EMBL/GenBank/DDBJ databases">
        <title>Chitinophaga K2CV101002-2 sp. nov., isolated from a monsoon evergreen broad-leaved forest soil.</title>
        <authorList>
            <person name="Lv Y."/>
        </authorList>
    </citation>
    <scope>NUCLEOTIDE SEQUENCE [LARGE SCALE GENOMIC DNA]</scope>
    <source>
        <strain evidence="2 3">GDMCC 1.1288</strain>
    </source>
</reference>
<keyword evidence="3" id="KW-1185">Reference proteome</keyword>
<sequence length="130" mass="14899">MKILSFTLNIIIVIVIALTPSGFHNDDTRHFDWIILFFVVVNSYFLIKSNKGKIIRGYLLCTLLELVYCLVTVSANDEIGYYIPRLRALGIKVEFISKSKLDILEAISVIIILILIVSELVLIWRTIKDK</sequence>
<name>A0A3E1Y7L8_9BACT</name>
<evidence type="ECO:0000313" key="3">
    <source>
        <dbReference type="Proteomes" id="UP000260644"/>
    </source>
</evidence>
<dbReference type="AlphaFoldDB" id="A0A3E1Y7L8"/>
<dbReference type="Proteomes" id="UP000260644">
    <property type="component" value="Unassembled WGS sequence"/>
</dbReference>
<accession>A0A3E1Y7L8</accession>
<feature type="transmembrane region" description="Helical" evidence="1">
    <location>
        <begin position="7"/>
        <end position="24"/>
    </location>
</feature>
<dbReference type="EMBL" id="QPMM01000009">
    <property type="protein sequence ID" value="RFS21064.1"/>
    <property type="molecule type" value="Genomic_DNA"/>
</dbReference>
<feature type="transmembrane region" description="Helical" evidence="1">
    <location>
        <begin position="103"/>
        <end position="124"/>
    </location>
</feature>